<dbReference type="GO" id="GO:0003700">
    <property type="term" value="F:DNA-binding transcription factor activity"/>
    <property type="evidence" value="ECO:0007669"/>
    <property type="project" value="InterPro"/>
</dbReference>
<dbReference type="RefSeq" id="WP_072857309.1">
    <property type="nucleotide sequence ID" value="NZ_FQUE01000004.1"/>
</dbReference>
<evidence type="ECO:0000256" key="1">
    <source>
        <dbReference type="ARBA" id="ARBA00023015"/>
    </source>
</evidence>
<reference evidence="6" key="1">
    <citation type="submission" date="2016-11" db="EMBL/GenBank/DDBJ databases">
        <authorList>
            <person name="Varghese N."/>
            <person name="Submissions S."/>
        </authorList>
    </citation>
    <scope>NUCLEOTIDE SEQUENCE [LARGE SCALE GENOMIC DNA]</scope>
    <source>
        <strain evidence="6">DSM 29326</strain>
    </source>
</reference>
<evidence type="ECO:0000313" key="5">
    <source>
        <dbReference type="EMBL" id="SHF26066.1"/>
    </source>
</evidence>
<evidence type="ECO:0000256" key="3">
    <source>
        <dbReference type="ARBA" id="ARBA00023163"/>
    </source>
</evidence>
<protein>
    <submittedName>
        <fullName evidence="5">Transcriptional regulator, GntR family</fullName>
    </submittedName>
</protein>
<evidence type="ECO:0000313" key="6">
    <source>
        <dbReference type="Proteomes" id="UP000183987"/>
    </source>
</evidence>
<organism evidence="5 6">
    <name type="scientific">Loktanella atrilutea</name>
    <dbReference type="NCBI Taxonomy" id="366533"/>
    <lineage>
        <taxon>Bacteria</taxon>
        <taxon>Pseudomonadati</taxon>
        <taxon>Pseudomonadota</taxon>
        <taxon>Alphaproteobacteria</taxon>
        <taxon>Rhodobacterales</taxon>
        <taxon>Roseobacteraceae</taxon>
        <taxon>Loktanella</taxon>
    </lineage>
</organism>
<dbReference type="SUPFAM" id="SSF46785">
    <property type="entry name" value="Winged helix' DNA-binding domain"/>
    <property type="match status" value="1"/>
</dbReference>
<dbReference type="AlphaFoldDB" id="A0A1M5A7R2"/>
<keyword evidence="1" id="KW-0805">Transcription regulation</keyword>
<dbReference type="PANTHER" id="PTHR43537:SF6">
    <property type="entry name" value="HTH-TYPE TRANSCRIPTIONAL REPRESSOR RSPR"/>
    <property type="match status" value="1"/>
</dbReference>
<gene>
    <name evidence="5" type="ORF">SAMN05444339_104281</name>
</gene>
<sequence>MTFVQQVSGASLSLPALEDAPRPSVTDQVFDLLQRHILSLDLPPGSKMSEVEVAQQMGVSRQPVRDAFYRLSKLGFLNIRPQRATTVSLISEAAVLRAKFIRTALEAETFARACETLTAPDLAALGQLIEQQADAVARDARSDFHALDDRFHREICERSGVGFAWDLIHESKAHMDRVRMLSLSTASQKMALQEHIRILDAITRRDSDAAIALLRQHLSRIRGLIDQIKAENHSWFMDDAP</sequence>
<dbReference type="OrthoDB" id="8638122at2"/>
<dbReference type="InterPro" id="IPR036388">
    <property type="entry name" value="WH-like_DNA-bd_sf"/>
</dbReference>
<dbReference type="STRING" id="366533.SAMN05444339_104281"/>
<dbReference type="InterPro" id="IPR008920">
    <property type="entry name" value="TF_FadR/GntR_C"/>
</dbReference>
<keyword evidence="2" id="KW-0238">DNA-binding</keyword>
<dbReference type="CDD" id="cd07377">
    <property type="entry name" value="WHTH_GntR"/>
    <property type="match status" value="1"/>
</dbReference>
<dbReference type="InterPro" id="IPR036390">
    <property type="entry name" value="WH_DNA-bd_sf"/>
</dbReference>
<dbReference type="Gene3D" id="1.10.10.10">
    <property type="entry name" value="Winged helix-like DNA-binding domain superfamily/Winged helix DNA-binding domain"/>
    <property type="match status" value="1"/>
</dbReference>
<dbReference type="Pfam" id="PF00392">
    <property type="entry name" value="GntR"/>
    <property type="match status" value="1"/>
</dbReference>
<dbReference type="PANTHER" id="PTHR43537">
    <property type="entry name" value="TRANSCRIPTIONAL REGULATOR, GNTR FAMILY"/>
    <property type="match status" value="1"/>
</dbReference>
<proteinExistence type="predicted"/>
<keyword evidence="3" id="KW-0804">Transcription</keyword>
<accession>A0A1M5A7R2</accession>
<dbReference type="Pfam" id="PF07729">
    <property type="entry name" value="FCD"/>
    <property type="match status" value="1"/>
</dbReference>
<feature type="domain" description="HTH gntR-type" evidence="4">
    <location>
        <begin position="23"/>
        <end position="90"/>
    </location>
</feature>
<keyword evidence="6" id="KW-1185">Reference proteome</keyword>
<name>A0A1M5A7R2_LOKAT</name>
<evidence type="ECO:0000259" key="4">
    <source>
        <dbReference type="PROSITE" id="PS50949"/>
    </source>
</evidence>
<dbReference type="PROSITE" id="PS50949">
    <property type="entry name" value="HTH_GNTR"/>
    <property type="match status" value="1"/>
</dbReference>
<dbReference type="GO" id="GO:0003677">
    <property type="term" value="F:DNA binding"/>
    <property type="evidence" value="ECO:0007669"/>
    <property type="project" value="UniProtKB-KW"/>
</dbReference>
<evidence type="ECO:0000256" key="2">
    <source>
        <dbReference type="ARBA" id="ARBA00023125"/>
    </source>
</evidence>
<dbReference type="SMART" id="SM00345">
    <property type="entry name" value="HTH_GNTR"/>
    <property type="match status" value="1"/>
</dbReference>
<dbReference type="EMBL" id="FQUE01000004">
    <property type="protein sequence ID" value="SHF26066.1"/>
    <property type="molecule type" value="Genomic_DNA"/>
</dbReference>
<dbReference type="Gene3D" id="1.20.120.530">
    <property type="entry name" value="GntR ligand-binding domain-like"/>
    <property type="match status" value="1"/>
</dbReference>
<dbReference type="InterPro" id="IPR011711">
    <property type="entry name" value="GntR_C"/>
</dbReference>
<dbReference type="InterPro" id="IPR000524">
    <property type="entry name" value="Tscrpt_reg_HTH_GntR"/>
</dbReference>
<dbReference type="SUPFAM" id="SSF48008">
    <property type="entry name" value="GntR ligand-binding domain-like"/>
    <property type="match status" value="1"/>
</dbReference>
<dbReference type="Proteomes" id="UP000183987">
    <property type="component" value="Unassembled WGS sequence"/>
</dbReference>
<dbReference type="SMART" id="SM00895">
    <property type="entry name" value="FCD"/>
    <property type="match status" value="1"/>
</dbReference>